<protein>
    <submittedName>
        <fullName evidence="5">SDR family NAD(P)-dependent oxidoreductase</fullName>
    </submittedName>
</protein>
<evidence type="ECO:0000259" key="4">
    <source>
        <dbReference type="PROSITE" id="PS50075"/>
    </source>
</evidence>
<evidence type="ECO:0000256" key="1">
    <source>
        <dbReference type="ARBA" id="ARBA00022450"/>
    </source>
</evidence>
<dbReference type="InterPro" id="IPR057326">
    <property type="entry name" value="KR_dom"/>
</dbReference>
<gene>
    <name evidence="5" type="ORF">JY572_17270</name>
</gene>
<dbReference type="Proteomes" id="UP000663090">
    <property type="component" value="Chromosome"/>
</dbReference>
<evidence type="ECO:0000256" key="3">
    <source>
        <dbReference type="ARBA" id="ARBA00022679"/>
    </source>
</evidence>
<dbReference type="Gene3D" id="3.40.50.1820">
    <property type="entry name" value="alpha/beta hydrolase"/>
    <property type="match status" value="1"/>
</dbReference>
<dbReference type="PANTHER" id="PTHR43775">
    <property type="entry name" value="FATTY ACID SYNTHASE"/>
    <property type="match status" value="1"/>
</dbReference>
<evidence type="ECO:0000313" key="6">
    <source>
        <dbReference type="Proteomes" id="UP000663090"/>
    </source>
</evidence>
<evidence type="ECO:0000313" key="5">
    <source>
        <dbReference type="EMBL" id="QSQ17682.1"/>
    </source>
</evidence>
<dbReference type="InterPro" id="IPR050091">
    <property type="entry name" value="PKS_NRPS_Biosynth_Enz"/>
</dbReference>
<dbReference type="InterPro" id="IPR016035">
    <property type="entry name" value="Acyl_Trfase/lysoPLipase"/>
</dbReference>
<dbReference type="Pfam" id="PF08659">
    <property type="entry name" value="KR"/>
    <property type="match status" value="1"/>
</dbReference>
<dbReference type="Gene3D" id="3.40.50.720">
    <property type="entry name" value="NAD(P)-binding Rossmann-like Domain"/>
    <property type="match status" value="1"/>
</dbReference>
<dbReference type="Pfam" id="PF03959">
    <property type="entry name" value="FSH1"/>
    <property type="match status" value="1"/>
</dbReference>
<dbReference type="InterPro" id="IPR005645">
    <property type="entry name" value="FSH-like_dom"/>
</dbReference>
<reference evidence="5 6" key="1">
    <citation type="submission" date="2021-02" db="EMBL/GenBank/DDBJ databases">
        <title>De Novo genome assembly of isolated myxobacteria.</title>
        <authorList>
            <person name="Stevens D.C."/>
        </authorList>
    </citation>
    <scope>NUCLEOTIDE SEQUENCE [LARGE SCALE GENOMIC DNA]</scope>
    <source>
        <strain evidence="5 6">SCHIC003</strain>
    </source>
</reference>
<dbReference type="InterPro" id="IPR001227">
    <property type="entry name" value="Ac_transferase_dom_sf"/>
</dbReference>
<sequence>MTVLWMFTGQGSLVPGAARGLYEANPVFKEALDRYAATLESKVEVPPLKLLLSDEKDVAQWVTETQYQQPAIVALQLAQVAMWQARGMRPDAVLGHSVGEFAAAVAVGVMTPEVALELAALRGRLMSECPRGGMAAVRVPMEKVQPLLPAGLVVAAENERATTVVAGPKDALRQFVTEAFSGTHVMLPVSHAFHSPMMDPAAVAFRWKLDGMTFGEPRGARFISTLTGQVETTRLLTADYWAEQILRPVRFLRAVETAWSEGAPKTVVELGPGTTLIKMAQRIAGESGPQWVVSNQALRWGRGAGLFRHVPLGWARPGAKQGGSRSVPTEQATPATCVHEVAWTPALPVEKRSTARGPQLVLSRERPGGALPEGWSEAGAWTEELAKQRWATVALWGSGGEEDVALGLKLLQSANAERVVFVTKKGSDGDAGLWGLARTARLEQSGARVRCIEQSGSAVGTVLELAASGEVEDEVSVDGEGGVRVPRLRRSSDVGGAGPLEVKGGTYVVSGGQGALGKVAAKLLVERGATHVLLLSRKGEAADGALKAKGLACDVSRLESVRAARAWVEKEGWPEVVGVVHAAGVLTDGTLANQSGEKLRAAYGAKVDGARNLREVFAPRDFLVLFSSMAATFGSAGQGSYAAANATLDALANKWAGAGEPVLSVQWGAWSEGGMAAAKEAYKRAEAEGFGSISNELGTEVLEQLLASGKRGTVFVSPMDWSRLQLELPVLSRLRPKQGPSTSQSENAPSVTQVSTEDLLAMVRQAAAETIGKPVPDDASLLDSGLDSLGSVSLRNRLASRLKVELSAAFVFEYPSISAMVRHLASLAPKGAARPVSTQPRPRLPVLVIGAGIGGLSFARQLEKAGTSVVVMDAAARVGGVWGSHANASSKLQIDSPAYDFDSTSMPSPGGHQWKTSFPSQREILTGCQGTADGLLGPVYLESRVQSVSKVGDSEYEVTYQRAGRVQRMRVSGVAAMTGGLHHPRRHTFQGEDVFGGHIGLGLSNDTPQESFRGASVVIVGHGAFAVENMRTALENGARHVTLLCRQRHLVLSTFCNWLLNSSRGVMSVSDVVDVMRPFYAACGINVEDIHSVARDALGEWTLDQATVPPGSDIYFLAQMMGKLTIVVGEASHLTRSSVVTQDGQELPADIFLKCLGFHTDDSVLMNLFGEGSRVEGLWINGDPNLITYNDGAQVPRKVKSLMCASYAFFVQTFASAYLHFRDDRAAHARSLARLTAPSSTTTDAERVLLELWDFVEPAKRTLSERTQEVLPFERFLVEREAEWGRYCRLLGGTEKDGLALWPLLRPALSLVHRRNPRAPVEMRSEHPLLGTVSVFVPRRPRVLFLPGQGTNARLARTLLERTGWIDRSHLDFVVPDAPYEMPAFTNELQLEQIGLSQLVSVGLYDKTARYREWRAGFEALYQKHHHGTPFQATAEIREQWRVTLGYLRDLVRSHGPFDGIAGFCEGAAVASVALHLQARGEDHGLGSVRFFIAMSPWRSPMHQQEGMFRPEQPLSLPMLQIVGENDMSVFLEAAPHFHGDYAGALEFRHAGQHVYPPLTPGLEVKLRQLLDSSSEPWGRVAMRARPSAGEELAHSGRLSAAL</sequence>
<dbReference type="InterPro" id="IPR029058">
    <property type="entry name" value="AB_hydrolase_fold"/>
</dbReference>
<dbReference type="InterPro" id="IPR009081">
    <property type="entry name" value="PP-bd_ACP"/>
</dbReference>
<dbReference type="SUPFAM" id="SSF53474">
    <property type="entry name" value="alpha/beta-Hydrolases"/>
    <property type="match status" value="1"/>
</dbReference>
<keyword evidence="2" id="KW-0597">Phosphoprotein</keyword>
<dbReference type="PANTHER" id="PTHR43775:SF37">
    <property type="entry name" value="SI:DKEY-61P9.11"/>
    <property type="match status" value="1"/>
</dbReference>
<dbReference type="InterPro" id="IPR016036">
    <property type="entry name" value="Malonyl_transacylase_ACP-bd"/>
</dbReference>
<keyword evidence="6" id="KW-1185">Reference proteome</keyword>
<dbReference type="EMBL" id="CP071091">
    <property type="protein sequence ID" value="QSQ17682.1"/>
    <property type="molecule type" value="Genomic_DNA"/>
</dbReference>
<dbReference type="SUPFAM" id="SSF52151">
    <property type="entry name" value="FabD/lysophospholipase-like"/>
    <property type="match status" value="1"/>
</dbReference>
<dbReference type="InterPro" id="IPR036736">
    <property type="entry name" value="ACP-like_sf"/>
</dbReference>
<dbReference type="Gene3D" id="3.40.366.10">
    <property type="entry name" value="Malonyl-Coenzyme A Acyl Carrier Protein, domain 2"/>
    <property type="match status" value="1"/>
</dbReference>
<accession>A0ABX7NFT7</accession>
<proteinExistence type="predicted"/>
<keyword evidence="1" id="KW-0596">Phosphopantetheine</keyword>
<keyword evidence="3" id="KW-0808">Transferase</keyword>
<evidence type="ECO:0000256" key="2">
    <source>
        <dbReference type="ARBA" id="ARBA00022553"/>
    </source>
</evidence>
<dbReference type="SUPFAM" id="SSF47336">
    <property type="entry name" value="ACP-like"/>
    <property type="match status" value="1"/>
</dbReference>
<dbReference type="Gene3D" id="3.50.50.60">
    <property type="entry name" value="FAD/NAD(P)-binding domain"/>
    <property type="match status" value="1"/>
</dbReference>
<dbReference type="InterPro" id="IPR020806">
    <property type="entry name" value="PKS_PP-bd"/>
</dbReference>
<organism evidence="5 6">
    <name type="scientific">Myxococcus landrumensis</name>
    <dbReference type="NCBI Taxonomy" id="2813577"/>
    <lineage>
        <taxon>Bacteria</taxon>
        <taxon>Pseudomonadati</taxon>
        <taxon>Myxococcota</taxon>
        <taxon>Myxococcia</taxon>
        <taxon>Myxococcales</taxon>
        <taxon>Cystobacterineae</taxon>
        <taxon>Myxococcaceae</taxon>
        <taxon>Myxococcus</taxon>
    </lineage>
</organism>
<dbReference type="SMART" id="SM00822">
    <property type="entry name" value="PKS_KR"/>
    <property type="match status" value="1"/>
</dbReference>
<dbReference type="InterPro" id="IPR013968">
    <property type="entry name" value="PKS_KR"/>
</dbReference>
<name>A0ABX7NFT7_9BACT</name>
<dbReference type="Pfam" id="PF00550">
    <property type="entry name" value="PP-binding"/>
    <property type="match status" value="1"/>
</dbReference>
<dbReference type="SUPFAM" id="SSF51905">
    <property type="entry name" value="FAD/NAD(P)-binding domain"/>
    <property type="match status" value="1"/>
</dbReference>
<dbReference type="Pfam" id="PF00698">
    <property type="entry name" value="Acyl_transf_1"/>
    <property type="match status" value="1"/>
</dbReference>
<dbReference type="SMART" id="SM00823">
    <property type="entry name" value="PKS_PP"/>
    <property type="match status" value="1"/>
</dbReference>
<dbReference type="Pfam" id="PF13450">
    <property type="entry name" value="NAD_binding_8"/>
    <property type="match status" value="1"/>
</dbReference>
<dbReference type="InterPro" id="IPR036188">
    <property type="entry name" value="FAD/NAD-bd_sf"/>
</dbReference>
<dbReference type="InterPro" id="IPR036291">
    <property type="entry name" value="NAD(P)-bd_dom_sf"/>
</dbReference>
<dbReference type="PROSITE" id="PS50075">
    <property type="entry name" value="CARRIER"/>
    <property type="match status" value="1"/>
</dbReference>
<dbReference type="SUPFAM" id="SSF51735">
    <property type="entry name" value="NAD(P)-binding Rossmann-fold domains"/>
    <property type="match status" value="2"/>
</dbReference>
<dbReference type="SMART" id="SM00827">
    <property type="entry name" value="PKS_AT"/>
    <property type="match status" value="1"/>
</dbReference>
<dbReference type="Gene3D" id="1.10.1200.10">
    <property type="entry name" value="ACP-like"/>
    <property type="match status" value="1"/>
</dbReference>
<dbReference type="InterPro" id="IPR014043">
    <property type="entry name" value="Acyl_transferase_dom"/>
</dbReference>
<dbReference type="Gene3D" id="3.30.70.250">
    <property type="entry name" value="Malonyl-CoA ACP transacylase, ACP-binding"/>
    <property type="match status" value="1"/>
</dbReference>
<dbReference type="SUPFAM" id="SSF55048">
    <property type="entry name" value="Probable ACP-binding domain of malonyl-CoA ACP transacylase"/>
    <property type="match status" value="1"/>
</dbReference>
<feature type="domain" description="Carrier" evidence="4">
    <location>
        <begin position="753"/>
        <end position="828"/>
    </location>
</feature>